<dbReference type="EMBL" id="SRPY01000179">
    <property type="protein sequence ID" value="KAG5927461.1"/>
    <property type="molecule type" value="Genomic_DNA"/>
</dbReference>
<evidence type="ECO:0000256" key="3">
    <source>
        <dbReference type="SAM" id="MobiDB-lite"/>
    </source>
</evidence>
<dbReference type="InterPro" id="IPR007219">
    <property type="entry name" value="XnlR_reg_dom"/>
</dbReference>
<evidence type="ECO:0000259" key="4">
    <source>
        <dbReference type="PROSITE" id="PS50048"/>
    </source>
</evidence>
<proteinExistence type="predicted"/>
<dbReference type="CDD" id="cd00067">
    <property type="entry name" value="GAL4"/>
    <property type="match status" value="1"/>
</dbReference>
<protein>
    <recommendedName>
        <fullName evidence="4">Zn(2)-C6 fungal-type domain-containing protein</fullName>
    </recommendedName>
</protein>
<keyword evidence="2" id="KW-0539">Nucleus</keyword>
<organism evidence="5 6">
    <name type="scientific">Claviceps africana</name>
    <dbReference type="NCBI Taxonomy" id="83212"/>
    <lineage>
        <taxon>Eukaryota</taxon>
        <taxon>Fungi</taxon>
        <taxon>Dikarya</taxon>
        <taxon>Ascomycota</taxon>
        <taxon>Pezizomycotina</taxon>
        <taxon>Sordariomycetes</taxon>
        <taxon>Hypocreomycetidae</taxon>
        <taxon>Hypocreales</taxon>
        <taxon>Clavicipitaceae</taxon>
        <taxon>Claviceps</taxon>
    </lineage>
</organism>
<gene>
    <name evidence="5" type="ORF">E4U42_002212</name>
</gene>
<dbReference type="SMART" id="SM00066">
    <property type="entry name" value="GAL4"/>
    <property type="match status" value="1"/>
</dbReference>
<dbReference type="Pfam" id="PF04082">
    <property type="entry name" value="Fungal_trans"/>
    <property type="match status" value="1"/>
</dbReference>
<dbReference type="InterPro" id="IPR036864">
    <property type="entry name" value="Zn2-C6_fun-type_DNA-bd_sf"/>
</dbReference>
<dbReference type="SUPFAM" id="SSF57701">
    <property type="entry name" value="Zn2/Cys6 DNA-binding domain"/>
    <property type="match status" value="1"/>
</dbReference>
<dbReference type="OrthoDB" id="426882at2759"/>
<dbReference type="AlphaFoldDB" id="A0A8K0J8Z2"/>
<dbReference type="Gene3D" id="4.10.240.10">
    <property type="entry name" value="Zn(2)-C6 fungal-type DNA-binding domain"/>
    <property type="match status" value="1"/>
</dbReference>
<dbReference type="GO" id="GO:0000981">
    <property type="term" value="F:DNA-binding transcription factor activity, RNA polymerase II-specific"/>
    <property type="evidence" value="ECO:0007669"/>
    <property type="project" value="InterPro"/>
</dbReference>
<comment type="caution">
    <text evidence="5">The sequence shown here is derived from an EMBL/GenBank/DDBJ whole genome shotgun (WGS) entry which is preliminary data.</text>
</comment>
<dbReference type="PANTHER" id="PTHR47256:SF1">
    <property type="entry name" value="ZN(II)2CYS6 TRANSCRIPTION FACTOR (EUROFUNG)"/>
    <property type="match status" value="1"/>
</dbReference>
<feature type="region of interest" description="Disordered" evidence="3">
    <location>
        <begin position="1"/>
        <end position="44"/>
    </location>
</feature>
<keyword evidence="1" id="KW-0479">Metal-binding</keyword>
<evidence type="ECO:0000256" key="2">
    <source>
        <dbReference type="ARBA" id="ARBA00023242"/>
    </source>
</evidence>
<evidence type="ECO:0000256" key="1">
    <source>
        <dbReference type="ARBA" id="ARBA00022723"/>
    </source>
</evidence>
<sequence length="705" mass="79723">MSEHDASGHGKPPLRRLLPATGPGFVRPASAESTGSERQPASAEACGVCRKQKTKCSGERPACSRCVRKQITCQYSTNPGETKSQALKRSYLELKNQGAAQHELLELMRDLPEQDALEILYRMRTGADPAIMVQQIKAGGILVQMAIHPEPRLRYEFPYGPEIPAAHVPNNPYLKSRLYEAASLQPVTAQHAGHPGSAGAGAAPDDAAGGEYQSVYLKPFHAAEMADPRLSDARCSLWTAVCSDDALMRDLLKVFFRGEYLYAAAFQKDYFLDDLIAQRRDFCSSLLVNVVLAYASACYPGFSHRAEYWNPDTPLYRFLAEAKRIWELEYNRPRITTIQAGIIFDVIHNLSGLDEVGQPYRLHAVVLASRMRLFHQTGADEVDDRMRNGRAFTAWALYNWETLNAFYFMLPPLLKNPPEWPLPDFSADPDWYGEIWLQYPPSATLSPSYFAHVIRSRSCFRIIMNEFCRGAYSDGHDMSLQTANQLHARLRDWYDGLPGPLQPKAIVLPGHLQLHIHYHHLILVMYEPLLHQDAHHEAHQEAVQRQQIVNEARKYLQTLVRLYYLRHGFDAMDLFIVHPLMLLALECVETVHETTSPCQLEALRSLLILAAKGLYEQCRNHYLAKALFRVIRGRMRESEVALLKEAVHVDDEIDAQCDLMQAVRSHLPLTLKRKKKDMDAHMLKNLVDNYVGPSIGGGDVSWGTT</sequence>
<name>A0A8K0J8Z2_9HYPO</name>
<dbReference type="GO" id="GO:0006351">
    <property type="term" value="P:DNA-templated transcription"/>
    <property type="evidence" value="ECO:0007669"/>
    <property type="project" value="InterPro"/>
</dbReference>
<dbReference type="InterPro" id="IPR053187">
    <property type="entry name" value="Notoamide_regulator"/>
</dbReference>
<dbReference type="PANTHER" id="PTHR47256">
    <property type="entry name" value="ZN(II)2CYS6 TRANSCRIPTION FACTOR (EUROFUNG)-RELATED"/>
    <property type="match status" value="1"/>
</dbReference>
<dbReference type="PROSITE" id="PS50048">
    <property type="entry name" value="ZN2_CY6_FUNGAL_2"/>
    <property type="match status" value="1"/>
</dbReference>
<dbReference type="CDD" id="cd12148">
    <property type="entry name" value="fungal_TF_MHR"/>
    <property type="match status" value="1"/>
</dbReference>
<dbReference type="GO" id="GO:0008270">
    <property type="term" value="F:zinc ion binding"/>
    <property type="evidence" value="ECO:0007669"/>
    <property type="project" value="InterPro"/>
</dbReference>
<dbReference type="Pfam" id="PF00172">
    <property type="entry name" value="Zn_clus"/>
    <property type="match status" value="1"/>
</dbReference>
<evidence type="ECO:0000313" key="6">
    <source>
        <dbReference type="Proteomes" id="UP000811619"/>
    </source>
</evidence>
<keyword evidence="6" id="KW-1185">Reference proteome</keyword>
<dbReference type="Proteomes" id="UP000811619">
    <property type="component" value="Unassembled WGS sequence"/>
</dbReference>
<feature type="domain" description="Zn(2)-C6 fungal-type" evidence="4">
    <location>
        <begin position="45"/>
        <end position="75"/>
    </location>
</feature>
<evidence type="ECO:0000313" key="5">
    <source>
        <dbReference type="EMBL" id="KAG5927461.1"/>
    </source>
</evidence>
<dbReference type="GO" id="GO:0003677">
    <property type="term" value="F:DNA binding"/>
    <property type="evidence" value="ECO:0007669"/>
    <property type="project" value="InterPro"/>
</dbReference>
<dbReference type="InterPro" id="IPR001138">
    <property type="entry name" value="Zn2Cys6_DnaBD"/>
</dbReference>
<dbReference type="PROSITE" id="PS00463">
    <property type="entry name" value="ZN2_CY6_FUNGAL_1"/>
    <property type="match status" value="1"/>
</dbReference>
<accession>A0A8K0J8Z2</accession>
<reference evidence="5" key="1">
    <citation type="journal article" date="2020" name="bioRxiv">
        <title>Whole genome comparisons of ergot fungi reveals the divergence and evolution of species within the genus Claviceps are the result of varying mechanisms driving genome evolution and host range expansion.</title>
        <authorList>
            <person name="Wyka S.A."/>
            <person name="Mondo S.J."/>
            <person name="Liu M."/>
            <person name="Dettman J."/>
            <person name="Nalam V."/>
            <person name="Broders K.D."/>
        </authorList>
    </citation>
    <scope>NUCLEOTIDE SEQUENCE</scope>
    <source>
        <strain evidence="5">CCC 489</strain>
    </source>
</reference>